<dbReference type="EMBL" id="HBUE01008208">
    <property type="protein sequence ID" value="CAG6447046.1"/>
    <property type="molecule type" value="Transcribed_RNA"/>
</dbReference>
<feature type="binding site" evidence="6">
    <location>
        <position position="68"/>
    </location>
    <ligand>
        <name>Zn(2+)</name>
        <dbReference type="ChEBI" id="CHEBI:29105"/>
    </ligand>
</feature>
<dbReference type="InterPro" id="IPR012934">
    <property type="entry name" value="Znf_AD"/>
</dbReference>
<feature type="region of interest" description="Disordered" evidence="7">
    <location>
        <begin position="374"/>
        <end position="393"/>
    </location>
</feature>
<evidence type="ECO:0000256" key="6">
    <source>
        <dbReference type="PROSITE-ProRule" id="PRU01263"/>
    </source>
</evidence>
<feature type="domain" description="C2H2-type" evidence="8">
    <location>
        <begin position="395"/>
        <end position="422"/>
    </location>
</feature>
<evidence type="ECO:0000259" key="8">
    <source>
        <dbReference type="PROSITE" id="PS50157"/>
    </source>
</evidence>
<dbReference type="SUPFAM" id="SSF57716">
    <property type="entry name" value="Glucocorticoid receptor-like (DNA-binding domain)"/>
    <property type="match status" value="1"/>
</dbReference>
<dbReference type="GO" id="GO:0005634">
    <property type="term" value="C:nucleus"/>
    <property type="evidence" value="ECO:0007669"/>
    <property type="project" value="InterPro"/>
</dbReference>
<protein>
    <submittedName>
        <fullName evidence="10">PR domain zinc finger protein 5</fullName>
    </submittedName>
</protein>
<feature type="domain" description="C2H2-type" evidence="8">
    <location>
        <begin position="451"/>
        <end position="479"/>
    </location>
</feature>
<evidence type="ECO:0000256" key="1">
    <source>
        <dbReference type="ARBA" id="ARBA00022723"/>
    </source>
</evidence>
<feature type="binding site" evidence="6">
    <location>
        <position position="14"/>
    </location>
    <ligand>
        <name>Zn(2+)</name>
        <dbReference type="ChEBI" id="CHEBI:29105"/>
    </ligand>
</feature>
<feature type="compositionally biased region" description="Basic and acidic residues" evidence="7">
    <location>
        <begin position="292"/>
        <end position="301"/>
    </location>
</feature>
<reference evidence="10" key="1">
    <citation type="submission" date="2021-05" db="EMBL/GenBank/DDBJ databases">
        <authorList>
            <person name="Alioto T."/>
            <person name="Alioto T."/>
            <person name="Gomez Garrido J."/>
        </authorList>
    </citation>
    <scope>NUCLEOTIDE SEQUENCE</scope>
</reference>
<dbReference type="Pfam" id="PF00096">
    <property type="entry name" value="zf-C2H2"/>
    <property type="match status" value="2"/>
</dbReference>
<dbReference type="PANTHER" id="PTHR24379:SF121">
    <property type="entry name" value="C2H2-TYPE DOMAIN-CONTAINING PROTEIN"/>
    <property type="match status" value="1"/>
</dbReference>
<dbReference type="InterPro" id="IPR013087">
    <property type="entry name" value="Znf_C2H2_type"/>
</dbReference>
<dbReference type="Pfam" id="PF07776">
    <property type="entry name" value="zf-AD"/>
    <property type="match status" value="1"/>
</dbReference>
<name>A0A8D7ZYR5_CULPI</name>
<feature type="domain" description="C2H2-type" evidence="8">
    <location>
        <begin position="423"/>
        <end position="450"/>
    </location>
</feature>
<dbReference type="SMART" id="SM00355">
    <property type="entry name" value="ZnF_C2H2"/>
    <property type="match status" value="10"/>
</dbReference>
<dbReference type="SMART" id="SM00868">
    <property type="entry name" value="zf-AD"/>
    <property type="match status" value="1"/>
</dbReference>
<dbReference type="Gene3D" id="3.40.1800.20">
    <property type="match status" value="1"/>
</dbReference>
<keyword evidence="4 6" id="KW-0862">Zinc</keyword>
<dbReference type="PROSITE" id="PS51915">
    <property type="entry name" value="ZAD"/>
    <property type="match status" value="1"/>
</dbReference>
<evidence type="ECO:0000256" key="7">
    <source>
        <dbReference type="SAM" id="MobiDB-lite"/>
    </source>
</evidence>
<feature type="binding site" evidence="6">
    <location>
        <position position="71"/>
    </location>
    <ligand>
        <name>Zn(2+)</name>
        <dbReference type="ChEBI" id="CHEBI:29105"/>
    </ligand>
</feature>
<evidence type="ECO:0000259" key="9">
    <source>
        <dbReference type="PROSITE" id="PS51915"/>
    </source>
</evidence>
<keyword evidence="1 6" id="KW-0479">Metal-binding</keyword>
<feature type="domain" description="ZAD" evidence="9">
    <location>
        <begin position="12"/>
        <end position="95"/>
    </location>
</feature>
<keyword evidence="3 5" id="KW-0863">Zinc-finger</keyword>
<feature type="binding site" evidence="6">
    <location>
        <position position="17"/>
    </location>
    <ligand>
        <name>Zn(2+)</name>
        <dbReference type="ChEBI" id="CHEBI:29105"/>
    </ligand>
</feature>
<sequence length="534" mass="61562">MDNEGSDLNVSQICRVCLQAEDSEIDRALIDIFSEERGGFSIVESLRQICSIQVSTVSTNDHFPQLICSVCLPRLRNAFFLRLLSLRSQQTLSSSRRHQVTPPKELPAVPPFEYIEFSEMRSDVKPEDEDPVPCEESAAVFRCCGCDDEGEFESEMALKKHSIQAHCPKKLDVMMSGKVRCSVCWVVFEEEAEVMEHREKFPHVRTLRGCSYCRCNFFSEDTLEVHIGQFHKDRQYRCCGCEFRSDSQIELATHTLFHKHAAREEGPPGEGGFQCAVCYARFETLRKRQHHERLPYQKDDTTPVATNQPRKLPGPPERKRQRIDASKTCDKCSVKFPDNKALESHQCIVVHECPYCPKKFINKKTLETHKCEVSVARKKSPRKPQPSSAPGREQHQCSLCYEFFKNPSSLRNHMVTHAPNQSYPCRYCSATFMRETGRDNHEVRHTGQATYRCEVCGKPNNKRQSYVQHYETTHATAAEQIHACTMCEQRFTFWHFLANHLYFVHRVRSADDGTWKKKFIQQEVKGEEDSAGDV</sequence>
<proteinExistence type="predicted"/>
<dbReference type="PANTHER" id="PTHR24379">
    <property type="entry name" value="KRAB AND ZINC FINGER DOMAIN-CONTAINING"/>
    <property type="match status" value="1"/>
</dbReference>
<feature type="region of interest" description="Disordered" evidence="7">
    <location>
        <begin position="290"/>
        <end position="323"/>
    </location>
</feature>
<evidence type="ECO:0000313" key="10">
    <source>
        <dbReference type="EMBL" id="CAG6447046.1"/>
    </source>
</evidence>
<dbReference type="AlphaFoldDB" id="A0A8D7ZYR5"/>
<evidence type="ECO:0000256" key="4">
    <source>
        <dbReference type="ARBA" id="ARBA00022833"/>
    </source>
</evidence>
<dbReference type="SUPFAM" id="SSF57667">
    <property type="entry name" value="beta-beta-alpha zinc fingers"/>
    <property type="match status" value="2"/>
</dbReference>
<evidence type="ECO:0000256" key="2">
    <source>
        <dbReference type="ARBA" id="ARBA00022737"/>
    </source>
</evidence>
<dbReference type="Gene3D" id="3.30.160.60">
    <property type="entry name" value="Classic Zinc Finger"/>
    <property type="match status" value="2"/>
</dbReference>
<organism evidence="10">
    <name type="scientific">Culex pipiens</name>
    <name type="common">House mosquito</name>
    <dbReference type="NCBI Taxonomy" id="7175"/>
    <lineage>
        <taxon>Eukaryota</taxon>
        <taxon>Metazoa</taxon>
        <taxon>Ecdysozoa</taxon>
        <taxon>Arthropoda</taxon>
        <taxon>Hexapoda</taxon>
        <taxon>Insecta</taxon>
        <taxon>Pterygota</taxon>
        <taxon>Neoptera</taxon>
        <taxon>Endopterygota</taxon>
        <taxon>Diptera</taxon>
        <taxon>Nematocera</taxon>
        <taxon>Culicoidea</taxon>
        <taxon>Culicidae</taxon>
        <taxon>Culicinae</taxon>
        <taxon>Culicini</taxon>
        <taxon>Culex</taxon>
        <taxon>Culex</taxon>
    </lineage>
</organism>
<dbReference type="GO" id="GO:0008270">
    <property type="term" value="F:zinc ion binding"/>
    <property type="evidence" value="ECO:0007669"/>
    <property type="project" value="UniProtKB-UniRule"/>
</dbReference>
<dbReference type="PROSITE" id="PS00028">
    <property type="entry name" value="ZINC_FINGER_C2H2_1"/>
    <property type="match status" value="6"/>
</dbReference>
<evidence type="ECO:0000256" key="3">
    <source>
        <dbReference type="ARBA" id="ARBA00022771"/>
    </source>
</evidence>
<accession>A0A8D7ZYR5</accession>
<keyword evidence="2" id="KW-0677">Repeat</keyword>
<evidence type="ECO:0000256" key="5">
    <source>
        <dbReference type="PROSITE-ProRule" id="PRU00042"/>
    </source>
</evidence>
<dbReference type="InterPro" id="IPR036236">
    <property type="entry name" value="Znf_C2H2_sf"/>
</dbReference>
<dbReference type="PROSITE" id="PS50157">
    <property type="entry name" value="ZINC_FINGER_C2H2_2"/>
    <property type="match status" value="3"/>
</dbReference>